<feature type="compositionally biased region" description="Low complexity" evidence="1">
    <location>
        <begin position="314"/>
        <end position="323"/>
    </location>
</feature>
<evidence type="ECO:0000313" key="3">
    <source>
        <dbReference type="Proteomes" id="UP000521943"/>
    </source>
</evidence>
<name>A0A8H6IIP0_9AGAR</name>
<evidence type="ECO:0000256" key="1">
    <source>
        <dbReference type="SAM" id="MobiDB-lite"/>
    </source>
</evidence>
<feature type="region of interest" description="Disordered" evidence="1">
    <location>
        <begin position="548"/>
        <end position="624"/>
    </location>
</feature>
<keyword evidence="3" id="KW-1185">Reference proteome</keyword>
<dbReference type="InterPro" id="IPR015943">
    <property type="entry name" value="WD40/YVTN_repeat-like_dom_sf"/>
</dbReference>
<dbReference type="InterPro" id="IPR046351">
    <property type="entry name" value="UTP4"/>
</dbReference>
<dbReference type="EMBL" id="JACGCI010000001">
    <property type="protein sequence ID" value="KAF6766256.1"/>
    <property type="molecule type" value="Genomic_DNA"/>
</dbReference>
<dbReference type="OrthoDB" id="8883818at2759"/>
<feature type="compositionally biased region" description="Polar residues" evidence="1">
    <location>
        <begin position="741"/>
        <end position="753"/>
    </location>
</feature>
<feature type="compositionally biased region" description="Basic and acidic residues" evidence="1">
    <location>
        <begin position="549"/>
        <end position="559"/>
    </location>
</feature>
<comment type="caution">
    <text evidence="2">The sequence shown here is derived from an EMBL/GenBank/DDBJ whole genome shotgun (WGS) entry which is preliminary data.</text>
</comment>
<feature type="compositionally biased region" description="Basic and acidic residues" evidence="1">
    <location>
        <begin position="180"/>
        <end position="189"/>
    </location>
</feature>
<gene>
    <name evidence="2" type="ORF">DFP72DRAFT_866029</name>
</gene>
<dbReference type="InterPro" id="IPR001680">
    <property type="entry name" value="WD40_rpt"/>
</dbReference>
<feature type="compositionally biased region" description="Acidic residues" evidence="1">
    <location>
        <begin position="560"/>
        <end position="576"/>
    </location>
</feature>
<feature type="region of interest" description="Disordered" evidence="1">
    <location>
        <begin position="394"/>
        <end position="424"/>
    </location>
</feature>
<feature type="compositionally biased region" description="Polar residues" evidence="1">
    <location>
        <begin position="585"/>
        <end position="597"/>
    </location>
</feature>
<dbReference type="PANTHER" id="PTHR44163:SF1">
    <property type="entry name" value="U3 SMALL NUCLEOLAR RNA-ASSOCIATED PROTEIN 4 HOMOLOG"/>
    <property type="match status" value="1"/>
</dbReference>
<dbReference type="Gene3D" id="2.130.10.10">
    <property type="entry name" value="YVTN repeat-like/Quinoprotein amine dehydrogenase"/>
    <property type="match status" value="1"/>
</dbReference>
<feature type="compositionally biased region" description="Pro residues" evidence="1">
    <location>
        <begin position="607"/>
        <end position="618"/>
    </location>
</feature>
<dbReference type="SUPFAM" id="SSF50998">
    <property type="entry name" value="Quinoprotein alcohol dehydrogenase-like"/>
    <property type="match status" value="1"/>
</dbReference>
<reference evidence="2 3" key="1">
    <citation type="submission" date="2020-07" db="EMBL/GenBank/DDBJ databases">
        <title>Comparative genomics of pyrophilous fungi reveals a link between fire events and developmental genes.</title>
        <authorList>
            <consortium name="DOE Joint Genome Institute"/>
            <person name="Steindorff A.S."/>
            <person name="Carver A."/>
            <person name="Calhoun S."/>
            <person name="Stillman K."/>
            <person name="Liu H."/>
            <person name="Lipzen A."/>
            <person name="Pangilinan J."/>
            <person name="Labutti K."/>
            <person name="Bruns T.D."/>
            <person name="Grigoriev I.V."/>
        </authorList>
    </citation>
    <scope>NUCLEOTIDE SEQUENCE [LARGE SCALE GENOMIC DNA]</scope>
    <source>
        <strain evidence="2 3">CBS 144469</strain>
    </source>
</reference>
<feature type="compositionally biased region" description="Acidic residues" evidence="1">
    <location>
        <begin position="190"/>
        <end position="201"/>
    </location>
</feature>
<dbReference type="GO" id="GO:0030686">
    <property type="term" value="C:90S preribosome"/>
    <property type="evidence" value="ECO:0007669"/>
    <property type="project" value="InterPro"/>
</dbReference>
<feature type="region of interest" description="Disordered" evidence="1">
    <location>
        <begin position="171"/>
        <end position="201"/>
    </location>
</feature>
<organism evidence="2 3">
    <name type="scientific">Ephemerocybe angulata</name>
    <dbReference type="NCBI Taxonomy" id="980116"/>
    <lineage>
        <taxon>Eukaryota</taxon>
        <taxon>Fungi</taxon>
        <taxon>Dikarya</taxon>
        <taxon>Basidiomycota</taxon>
        <taxon>Agaricomycotina</taxon>
        <taxon>Agaricomycetes</taxon>
        <taxon>Agaricomycetidae</taxon>
        <taxon>Agaricales</taxon>
        <taxon>Agaricineae</taxon>
        <taxon>Psathyrellaceae</taxon>
        <taxon>Ephemerocybe</taxon>
    </lineage>
</organism>
<dbReference type="GO" id="GO:0000462">
    <property type="term" value="P:maturation of SSU-rRNA from tricistronic rRNA transcript (SSU-rRNA, 5.8S rRNA, LSU-rRNA)"/>
    <property type="evidence" value="ECO:0007669"/>
    <property type="project" value="InterPro"/>
</dbReference>
<dbReference type="Proteomes" id="UP000521943">
    <property type="component" value="Unassembled WGS sequence"/>
</dbReference>
<dbReference type="AlphaFoldDB" id="A0A8H6IIP0"/>
<feature type="compositionally biased region" description="Basic and acidic residues" evidence="1">
    <location>
        <begin position="762"/>
        <end position="776"/>
    </location>
</feature>
<sequence>MATVPVHRCRFVDNTPSAITALAFPPLPLPAVKRNRKPTESSKPLQFGTLAIGHANGNIDLSEWMGSDREPPSSQAWVVRQTLPGPYPSKVDALAFTIRYPDEINEDDVPQLSDLRLFSSGGGSELIEWDIQRSRIKTAPVRILSLENDTLTHHRRIGKVKCRMLSLAWGPPVPKQSRKPLPEAKKSSEGSDDSDSDDDDDEWADSWLVTGCSDSSLRKWDANSGQLMERIGMDKIRGERTLVWTVGVLGDGTIVSGDSVGLVKFWDSRTGTQLQSFQAHGADVLCMAISADGKTVYTSGVDQKTVQFSQVKTSSPDNSNSSSTRWAQTGSKRMHSHDVRALAILVLAPAALTSNTVVKIRNPLLTSVEATFEDAYHRRVAYFPGGLVSSVSEAGLTAPKRGQRKEGDKMDEDGAKAQSKVPTPGQEFANGWEKVLEMDLNVHTNIIAHEISEDGSWLAVSDLYETKLFHLQSAPNQHQFRGTGSLALKFTPDSSKLVLSTTAPSYIIIIDLTSEVPQVLRRLDHHLVQDLIVGDRLMERKSLHLNGAKKGEDVEMKDASEEEDEAAAESEAEDEDSPKLESRQRLSTTCHPLTASGSHPPHTGPLHPTPRPHPPPHQPHTSTKTHIYNLDSISHHTTLPSFPLPVQHLTFIDSPVSTSSYSSTSNLLLTFPNNSVQFPVWGKTLAAVADQRLRSMHDAVLGAFTASGASEDGHTQKKALIFWSATWMCKIGLDKNLVKPASSSHGSNNPLLNSSRKRRRGGKDEKKVLGDDDEGARAEQDVSRAVDFKMITTYRPILCVDRVSGLVIVERPLVDHRYGRS</sequence>
<protein>
    <submittedName>
        <fullName evidence="2">U3 small nucleolar RNA-associated protein 4</fullName>
    </submittedName>
</protein>
<feature type="region of interest" description="Disordered" evidence="1">
    <location>
        <begin position="309"/>
        <end position="332"/>
    </location>
</feature>
<feature type="compositionally biased region" description="Basic and acidic residues" evidence="1">
    <location>
        <begin position="404"/>
        <end position="415"/>
    </location>
</feature>
<dbReference type="GO" id="GO:0032040">
    <property type="term" value="C:small-subunit processome"/>
    <property type="evidence" value="ECO:0007669"/>
    <property type="project" value="TreeGrafter"/>
</dbReference>
<dbReference type="PANTHER" id="PTHR44163">
    <property type="entry name" value="U3 SMALL NUCLEOLAR RNA-ASSOCIATED PROTEIN 4 HOMOLOG"/>
    <property type="match status" value="1"/>
</dbReference>
<feature type="region of interest" description="Disordered" evidence="1">
    <location>
        <begin position="739"/>
        <end position="776"/>
    </location>
</feature>
<accession>A0A8H6IIP0</accession>
<evidence type="ECO:0000313" key="2">
    <source>
        <dbReference type="EMBL" id="KAF6766256.1"/>
    </source>
</evidence>
<proteinExistence type="predicted"/>
<dbReference type="SMART" id="SM00320">
    <property type="entry name" value="WD40"/>
    <property type="match status" value="4"/>
</dbReference>
<dbReference type="GO" id="GO:0003723">
    <property type="term" value="F:RNA binding"/>
    <property type="evidence" value="ECO:0007669"/>
    <property type="project" value="TreeGrafter"/>
</dbReference>
<dbReference type="InterPro" id="IPR011047">
    <property type="entry name" value="Quinoprotein_ADH-like_sf"/>
</dbReference>
<dbReference type="GO" id="GO:0034455">
    <property type="term" value="C:t-UTP complex"/>
    <property type="evidence" value="ECO:0007669"/>
    <property type="project" value="TreeGrafter"/>
</dbReference>